<evidence type="ECO:0000313" key="3">
    <source>
        <dbReference type="EMBL" id="SVE56978.1"/>
    </source>
</evidence>
<keyword evidence="1" id="KW-0472">Membrane</keyword>
<dbReference type="PANTHER" id="PTHR32309:SF31">
    <property type="entry name" value="CAPSULAR EXOPOLYSACCHARIDE FAMILY"/>
    <property type="match status" value="1"/>
</dbReference>
<gene>
    <name evidence="3" type="ORF">METZ01_LOCUS509832</name>
</gene>
<dbReference type="PANTHER" id="PTHR32309">
    <property type="entry name" value="TYROSINE-PROTEIN KINASE"/>
    <property type="match status" value="1"/>
</dbReference>
<evidence type="ECO:0000259" key="2">
    <source>
        <dbReference type="Pfam" id="PF13807"/>
    </source>
</evidence>
<dbReference type="AlphaFoldDB" id="A0A383ELL3"/>
<keyword evidence="1" id="KW-0812">Transmembrane</keyword>
<feature type="non-terminal residue" evidence="3">
    <location>
        <position position="1"/>
    </location>
</feature>
<dbReference type="Pfam" id="PF13807">
    <property type="entry name" value="GNVR"/>
    <property type="match status" value="1"/>
</dbReference>
<feature type="transmembrane region" description="Helical" evidence="1">
    <location>
        <begin position="124"/>
        <end position="143"/>
    </location>
</feature>
<reference evidence="3" key="1">
    <citation type="submission" date="2018-05" db="EMBL/GenBank/DDBJ databases">
        <authorList>
            <person name="Lanie J.A."/>
            <person name="Ng W.-L."/>
            <person name="Kazmierczak K.M."/>
            <person name="Andrzejewski T.M."/>
            <person name="Davidsen T.M."/>
            <person name="Wayne K.J."/>
            <person name="Tettelin H."/>
            <person name="Glass J.I."/>
            <person name="Rusch D."/>
            <person name="Podicherti R."/>
            <person name="Tsui H.-C.T."/>
            <person name="Winkler M.E."/>
        </authorList>
    </citation>
    <scope>NUCLEOTIDE SEQUENCE</scope>
</reference>
<feature type="domain" description="Tyrosine-protein kinase G-rich" evidence="2">
    <location>
        <begin position="66"/>
        <end position="145"/>
    </location>
</feature>
<accession>A0A383ELL3</accession>
<sequence length="177" mass="20980">HFAAALATTIFEESGRIQRQLKTNRVSKKRKFIEERMTEVFFELEESETVLRQFRENNRNIKSPTLQSRIMEMGREVDLQSNIYLTLKTQYEKAKIEEVEKADMVQLIDGPTIPVKMTWPRRSISLILSIFFSIFFSIFYVYLREYFLASGSREIITGQRAKNEFKKNIVRLIPGRR</sequence>
<protein>
    <recommendedName>
        <fullName evidence="2">Tyrosine-protein kinase G-rich domain-containing protein</fullName>
    </recommendedName>
</protein>
<proteinExistence type="predicted"/>
<dbReference type="InterPro" id="IPR050445">
    <property type="entry name" value="Bact_polysacc_biosynth/exp"/>
</dbReference>
<name>A0A383ELL3_9ZZZZ</name>
<evidence type="ECO:0000256" key="1">
    <source>
        <dbReference type="SAM" id="Phobius"/>
    </source>
</evidence>
<dbReference type="InterPro" id="IPR032807">
    <property type="entry name" value="GNVR"/>
</dbReference>
<dbReference type="EMBL" id="UINC01226477">
    <property type="protein sequence ID" value="SVE56978.1"/>
    <property type="molecule type" value="Genomic_DNA"/>
</dbReference>
<organism evidence="3">
    <name type="scientific">marine metagenome</name>
    <dbReference type="NCBI Taxonomy" id="408172"/>
    <lineage>
        <taxon>unclassified sequences</taxon>
        <taxon>metagenomes</taxon>
        <taxon>ecological metagenomes</taxon>
    </lineage>
</organism>
<keyword evidence="1" id="KW-1133">Transmembrane helix</keyword>